<dbReference type="InterPro" id="IPR013114">
    <property type="entry name" value="FabA_FabZ"/>
</dbReference>
<evidence type="ECO:0000256" key="7">
    <source>
        <dbReference type="ARBA" id="ARBA00022556"/>
    </source>
</evidence>
<dbReference type="SUPFAM" id="SSF54637">
    <property type="entry name" value="Thioesterase/thiol ester dehydrase-isomerase"/>
    <property type="match status" value="1"/>
</dbReference>
<dbReference type="GO" id="GO:0009245">
    <property type="term" value="P:lipid A biosynthetic process"/>
    <property type="evidence" value="ECO:0007669"/>
    <property type="project" value="UniProtKB-KW"/>
</dbReference>
<evidence type="ECO:0000256" key="5">
    <source>
        <dbReference type="ARBA" id="ARBA00022490"/>
    </source>
</evidence>
<dbReference type="GO" id="GO:0019171">
    <property type="term" value="F:(3R)-hydroxyacyl-[acyl-carrier-protein] dehydratase activity"/>
    <property type="evidence" value="ECO:0007669"/>
    <property type="project" value="UniProtKB-EC"/>
</dbReference>
<keyword evidence="6" id="KW-0444">Lipid biosynthesis</keyword>
<dbReference type="PANTHER" id="PTHR30272">
    <property type="entry name" value="3-HYDROXYACYL-[ACYL-CARRIER-PROTEIN] DEHYDRATASE"/>
    <property type="match status" value="1"/>
</dbReference>
<dbReference type="PANTHER" id="PTHR30272:SF1">
    <property type="entry name" value="3-HYDROXYACYL-[ACYL-CARRIER-PROTEIN] DEHYDRATASE"/>
    <property type="match status" value="1"/>
</dbReference>
<dbReference type="Gene3D" id="3.10.129.10">
    <property type="entry name" value="Hotdog Thioesterase"/>
    <property type="match status" value="1"/>
</dbReference>
<accession>A0A8J6HSI2</accession>
<proteinExistence type="inferred from homology"/>
<reference evidence="11" key="1">
    <citation type="submission" date="2020-06" db="EMBL/GenBank/DDBJ databases">
        <title>Novel chitinolytic bacterium.</title>
        <authorList>
            <person name="Ungkulpasvich U."/>
            <person name="Kosugi A."/>
            <person name="Uke A."/>
        </authorList>
    </citation>
    <scope>NUCLEOTIDE SEQUENCE</scope>
    <source>
        <strain evidence="11">UUS1-1</strain>
    </source>
</reference>
<dbReference type="FunFam" id="3.10.129.10:FF:000001">
    <property type="entry name" value="3-hydroxyacyl-[acyl-carrier-protein] dehydratase FabZ"/>
    <property type="match status" value="1"/>
</dbReference>
<evidence type="ECO:0000256" key="2">
    <source>
        <dbReference type="ARBA" id="ARBA00004496"/>
    </source>
</evidence>
<dbReference type="CDD" id="cd01288">
    <property type="entry name" value="FabZ"/>
    <property type="match status" value="1"/>
</dbReference>
<evidence type="ECO:0000256" key="10">
    <source>
        <dbReference type="ARBA" id="ARBA00025049"/>
    </source>
</evidence>
<evidence type="ECO:0000256" key="4">
    <source>
        <dbReference type="ARBA" id="ARBA00013167"/>
    </source>
</evidence>
<comment type="similarity">
    <text evidence="3">Belongs to the thioester dehydratase family. FabZ subfamily.</text>
</comment>
<evidence type="ECO:0000256" key="6">
    <source>
        <dbReference type="ARBA" id="ARBA00022516"/>
    </source>
</evidence>
<keyword evidence="12" id="KW-1185">Reference proteome</keyword>
<keyword evidence="5" id="KW-0963">Cytoplasm</keyword>
<keyword evidence="9 11" id="KW-0456">Lyase</keyword>
<dbReference type="Proteomes" id="UP000657177">
    <property type="component" value="Unassembled WGS sequence"/>
</dbReference>
<protein>
    <recommendedName>
        <fullName evidence="4">3-hydroxyacyl-[acyl-carrier-protein] dehydratase</fullName>
        <ecNumber evidence="4">4.2.1.59</ecNumber>
    </recommendedName>
</protein>
<dbReference type="GO" id="GO:0005737">
    <property type="term" value="C:cytoplasm"/>
    <property type="evidence" value="ECO:0007669"/>
    <property type="project" value="UniProtKB-SubCell"/>
</dbReference>
<evidence type="ECO:0000313" key="12">
    <source>
        <dbReference type="Proteomes" id="UP000657177"/>
    </source>
</evidence>
<sequence>MDIIEIKKVLPHRFPFLLIDRVIEVEPMKRVVAIKNITVNEVFSQEYYGGLYPMQGVLQVEAMAQTAAFLILNSEENKGQLAYFSNIEHVRFRTPALAGDQLRIEVELVRLRARAGKFKGCCYIGDKKTCEAVFSCMLAPDQKSSFM</sequence>
<dbReference type="EMBL" id="JAAKDE010000013">
    <property type="protein sequence ID" value="MBA2133341.1"/>
    <property type="molecule type" value="Genomic_DNA"/>
</dbReference>
<dbReference type="Pfam" id="PF07977">
    <property type="entry name" value="FabA"/>
    <property type="match status" value="1"/>
</dbReference>
<dbReference type="GO" id="GO:0016020">
    <property type="term" value="C:membrane"/>
    <property type="evidence" value="ECO:0007669"/>
    <property type="project" value="GOC"/>
</dbReference>
<evidence type="ECO:0000256" key="1">
    <source>
        <dbReference type="ARBA" id="ARBA00001055"/>
    </source>
</evidence>
<evidence type="ECO:0000256" key="9">
    <source>
        <dbReference type="ARBA" id="ARBA00023239"/>
    </source>
</evidence>
<comment type="function">
    <text evidence="10">Involved in unsaturated fatty acids biosynthesis. Catalyzes the dehydration of short chain beta-hydroxyacyl-ACPs and long chain saturated and unsaturated beta-hydroxyacyl-ACPs.</text>
</comment>
<comment type="catalytic activity">
    <reaction evidence="1">
        <text>a (3R)-hydroxyacyl-[ACP] = a (2E)-enoyl-[ACP] + H2O</text>
        <dbReference type="Rhea" id="RHEA:13097"/>
        <dbReference type="Rhea" id="RHEA-COMP:9925"/>
        <dbReference type="Rhea" id="RHEA-COMP:9945"/>
        <dbReference type="ChEBI" id="CHEBI:15377"/>
        <dbReference type="ChEBI" id="CHEBI:78784"/>
        <dbReference type="ChEBI" id="CHEBI:78827"/>
        <dbReference type="EC" id="4.2.1.59"/>
    </reaction>
</comment>
<keyword evidence="7" id="KW-0441">Lipid A biosynthesis</keyword>
<organism evidence="11 12">
    <name type="scientific">Capillibacterium thermochitinicola</name>
    <dbReference type="NCBI Taxonomy" id="2699427"/>
    <lineage>
        <taxon>Bacteria</taxon>
        <taxon>Bacillati</taxon>
        <taxon>Bacillota</taxon>
        <taxon>Capillibacterium</taxon>
    </lineage>
</organism>
<comment type="subcellular location">
    <subcellularLocation>
        <location evidence="2">Cytoplasm</location>
    </subcellularLocation>
</comment>
<gene>
    <name evidence="11" type="primary">fabZ</name>
    <name evidence="11" type="ORF">G5B42_07265</name>
</gene>
<name>A0A8J6HSI2_9FIRM</name>
<evidence type="ECO:0000256" key="3">
    <source>
        <dbReference type="ARBA" id="ARBA00009174"/>
    </source>
</evidence>
<comment type="caution">
    <text evidence="11">The sequence shown here is derived from an EMBL/GenBank/DDBJ whole genome shotgun (WGS) entry which is preliminary data.</text>
</comment>
<dbReference type="NCBIfam" id="NF000582">
    <property type="entry name" value="PRK00006.1"/>
    <property type="match status" value="1"/>
</dbReference>
<keyword evidence="8" id="KW-0443">Lipid metabolism</keyword>
<evidence type="ECO:0000313" key="11">
    <source>
        <dbReference type="EMBL" id="MBA2133341.1"/>
    </source>
</evidence>
<dbReference type="EC" id="4.2.1.59" evidence="4"/>
<dbReference type="AlphaFoldDB" id="A0A8J6HSI2"/>
<dbReference type="InterPro" id="IPR029069">
    <property type="entry name" value="HotDog_dom_sf"/>
</dbReference>
<evidence type="ECO:0000256" key="8">
    <source>
        <dbReference type="ARBA" id="ARBA00023098"/>
    </source>
</evidence>